<evidence type="ECO:0000313" key="7">
    <source>
        <dbReference type="Proteomes" id="UP000824005"/>
    </source>
</evidence>
<comment type="caution">
    <text evidence="6">The sequence shown here is derived from an EMBL/GenBank/DDBJ whole genome shotgun (WGS) entry which is preliminary data.</text>
</comment>
<evidence type="ECO:0000313" key="6">
    <source>
        <dbReference type="EMBL" id="HIY65125.1"/>
    </source>
</evidence>
<feature type="active site" description="Proton acceptor" evidence="4">
    <location>
        <position position="120"/>
    </location>
</feature>
<dbReference type="GO" id="GO:0046872">
    <property type="term" value="F:metal ion binding"/>
    <property type="evidence" value="ECO:0007669"/>
    <property type="project" value="UniProtKB-KW"/>
</dbReference>
<dbReference type="InterPro" id="IPR029035">
    <property type="entry name" value="DHS-like_NAD/FAD-binding_dom"/>
</dbReference>
<feature type="binding site" evidence="4">
    <location>
        <position position="182"/>
    </location>
    <ligand>
        <name>Zn(2+)</name>
        <dbReference type="ChEBI" id="CHEBI:29105"/>
    </ligand>
</feature>
<evidence type="ECO:0000256" key="1">
    <source>
        <dbReference type="ARBA" id="ARBA00012928"/>
    </source>
</evidence>
<dbReference type="PROSITE" id="PS50305">
    <property type="entry name" value="SIRTUIN"/>
    <property type="match status" value="1"/>
</dbReference>
<dbReference type="InterPro" id="IPR026591">
    <property type="entry name" value="Sirtuin_cat_small_dom_sf"/>
</dbReference>
<feature type="domain" description="Deacetylase sirtuin-type" evidence="5">
    <location>
        <begin position="1"/>
        <end position="276"/>
    </location>
</feature>
<reference evidence="6" key="1">
    <citation type="journal article" date="2021" name="PeerJ">
        <title>Extensive microbial diversity within the chicken gut microbiome revealed by metagenomics and culture.</title>
        <authorList>
            <person name="Gilroy R."/>
            <person name="Ravi A."/>
            <person name="Getino M."/>
            <person name="Pursley I."/>
            <person name="Horton D.L."/>
            <person name="Alikhan N.F."/>
            <person name="Baker D."/>
            <person name="Gharbi K."/>
            <person name="Hall N."/>
            <person name="Watson M."/>
            <person name="Adriaenssens E.M."/>
            <person name="Foster-Nyarko E."/>
            <person name="Jarju S."/>
            <person name="Secka A."/>
            <person name="Antonio M."/>
            <person name="Oren A."/>
            <person name="Chaudhuri R.R."/>
            <person name="La Ragione R."/>
            <person name="Hildebrand F."/>
            <person name="Pallen M.J."/>
        </authorList>
    </citation>
    <scope>NUCLEOTIDE SEQUENCE</scope>
    <source>
        <strain evidence="6">ChiGjej1B1-98</strain>
    </source>
</reference>
<gene>
    <name evidence="6" type="ORF">H9830_02475</name>
</gene>
<dbReference type="AlphaFoldDB" id="A0A9D1YT39"/>
<evidence type="ECO:0000259" key="5">
    <source>
        <dbReference type="PROSITE" id="PS50305"/>
    </source>
</evidence>
<evidence type="ECO:0000256" key="4">
    <source>
        <dbReference type="PROSITE-ProRule" id="PRU00236"/>
    </source>
</evidence>
<dbReference type="InterPro" id="IPR050134">
    <property type="entry name" value="NAD-dep_sirtuin_deacylases"/>
</dbReference>
<dbReference type="Pfam" id="PF02146">
    <property type="entry name" value="SIR2"/>
    <property type="match status" value="1"/>
</dbReference>
<dbReference type="EC" id="2.3.1.286" evidence="1"/>
<dbReference type="InterPro" id="IPR026590">
    <property type="entry name" value="Ssirtuin_cat_dom"/>
</dbReference>
<organism evidence="6 7">
    <name type="scientific">Candidatus Agrococcus pullicola</name>
    <dbReference type="NCBI Taxonomy" id="2838429"/>
    <lineage>
        <taxon>Bacteria</taxon>
        <taxon>Bacillati</taxon>
        <taxon>Actinomycetota</taxon>
        <taxon>Actinomycetes</taxon>
        <taxon>Micrococcales</taxon>
        <taxon>Microbacteriaceae</taxon>
        <taxon>Agrococcus</taxon>
    </lineage>
</organism>
<keyword evidence="2" id="KW-0808">Transferase</keyword>
<dbReference type="InterPro" id="IPR003000">
    <property type="entry name" value="Sirtuin"/>
</dbReference>
<accession>A0A9D1YT39</accession>
<evidence type="ECO:0000256" key="2">
    <source>
        <dbReference type="ARBA" id="ARBA00022679"/>
    </source>
</evidence>
<dbReference type="PANTHER" id="PTHR11085:SF10">
    <property type="entry name" value="NAD-DEPENDENT PROTEIN DEACYLASE SIRTUIN-5, MITOCHONDRIAL-RELATED"/>
    <property type="match status" value="1"/>
</dbReference>
<name>A0A9D1YT39_9MICO</name>
<keyword evidence="4" id="KW-0862">Zinc</keyword>
<feature type="binding site" evidence="4">
    <location>
        <position position="179"/>
    </location>
    <ligand>
        <name>Zn(2+)</name>
        <dbReference type="ChEBI" id="CHEBI:29105"/>
    </ligand>
</feature>
<dbReference type="EMBL" id="DXDC01000073">
    <property type="protein sequence ID" value="HIY65125.1"/>
    <property type="molecule type" value="Genomic_DNA"/>
</dbReference>
<feature type="binding site" evidence="4">
    <location>
        <position position="128"/>
    </location>
    <ligand>
        <name>Zn(2+)</name>
        <dbReference type="ChEBI" id="CHEBI:29105"/>
    </ligand>
</feature>
<dbReference type="GO" id="GO:0017136">
    <property type="term" value="F:histone deacetylase activity, NAD-dependent"/>
    <property type="evidence" value="ECO:0007669"/>
    <property type="project" value="TreeGrafter"/>
</dbReference>
<proteinExistence type="predicted"/>
<keyword evidence="4" id="KW-0479">Metal-binding</keyword>
<protein>
    <recommendedName>
        <fullName evidence="1">protein acetyllysine N-acetyltransferase</fullName>
        <ecNumber evidence="1">2.3.1.286</ecNumber>
    </recommendedName>
</protein>
<dbReference type="Gene3D" id="3.30.1600.10">
    <property type="entry name" value="SIR2/SIRT2 'Small Domain"/>
    <property type="match status" value="1"/>
</dbReference>
<sequence length="276" mass="29307">MDQLELNAVDQLADLFEPGPVAVLTGAGISTDSGIPDYRGEGSPPRTPMNIAQFMEDEAYRRRFWAGARVGADRYTAVHPNTGHKTLAQLEEAGFVSGVITQNVDGLHREAGTRELVEVHGNGGVIRCVSCGTEQTREDVLARFDALNPGFAHRNRDAPIAPDGDAVVGDIEDVRVPNCPVCGGTLRPSVVYFGELVPRDVFTAGAQLVDRSSALIVAGSSLAVNTGVRFVRQAERLGLPVAVINRGPTKIDGNATIRLEAGTSETLLALAERLGV</sequence>
<feature type="binding site" evidence="4">
    <location>
        <position position="131"/>
    </location>
    <ligand>
        <name>Zn(2+)</name>
        <dbReference type="ChEBI" id="CHEBI:29105"/>
    </ligand>
</feature>
<reference evidence="6" key="2">
    <citation type="submission" date="2021-04" db="EMBL/GenBank/DDBJ databases">
        <authorList>
            <person name="Gilroy R."/>
        </authorList>
    </citation>
    <scope>NUCLEOTIDE SEQUENCE</scope>
    <source>
        <strain evidence="6">ChiGjej1B1-98</strain>
    </source>
</reference>
<dbReference type="Proteomes" id="UP000824005">
    <property type="component" value="Unassembled WGS sequence"/>
</dbReference>
<dbReference type="Gene3D" id="3.40.50.1220">
    <property type="entry name" value="TPP-binding domain"/>
    <property type="match status" value="1"/>
</dbReference>
<dbReference type="SUPFAM" id="SSF52467">
    <property type="entry name" value="DHS-like NAD/FAD-binding domain"/>
    <property type="match status" value="1"/>
</dbReference>
<dbReference type="PANTHER" id="PTHR11085">
    <property type="entry name" value="NAD-DEPENDENT PROTEIN DEACYLASE SIRTUIN-5, MITOCHONDRIAL-RELATED"/>
    <property type="match status" value="1"/>
</dbReference>
<evidence type="ECO:0000256" key="3">
    <source>
        <dbReference type="ARBA" id="ARBA00023027"/>
    </source>
</evidence>
<keyword evidence="3" id="KW-0520">NAD</keyword>
<dbReference type="GO" id="GO:0070403">
    <property type="term" value="F:NAD+ binding"/>
    <property type="evidence" value="ECO:0007669"/>
    <property type="project" value="InterPro"/>
</dbReference>